<keyword evidence="3 14" id="KW-0813">Transport</keyword>
<comment type="caution">
    <text evidence="18">The sequence shown here is derived from an EMBL/GenBank/DDBJ whole genome shotgun (WGS) entry which is preliminary data.</text>
</comment>
<keyword evidence="9" id="KW-0406">Ion transport</keyword>
<dbReference type="Gene3D" id="2.170.130.10">
    <property type="entry name" value="TonB-dependent receptor, plug domain"/>
    <property type="match status" value="1"/>
</dbReference>
<evidence type="ECO:0000256" key="4">
    <source>
        <dbReference type="ARBA" id="ARBA00022452"/>
    </source>
</evidence>
<dbReference type="NCBIfam" id="TIGR01783">
    <property type="entry name" value="TonB-siderophor"/>
    <property type="match status" value="1"/>
</dbReference>
<dbReference type="InterPro" id="IPR039426">
    <property type="entry name" value="TonB-dep_rcpt-like"/>
</dbReference>
<dbReference type="PANTHER" id="PTHR32552:SF74">
    <property type="entry name" value="HYDROXAMATE SIDEROPHORE RECEPTOR FHUE"/>
    <property type="match status" value="1"/>
</dbReference>
<accession>S3MXP9</accession>
<dbReference type="InterPro" id="IPR037066">
    <property type="entry name" value="Plug_dom_sf"/>
</dbReference>
<dbReference type="GO" id="GO:0015344">
    <property type="term" value="F:siderophore uptake transmembrane transporter activity"/>
    <property type="evidence" value="ECO:0007669"/>
    <property type="project" value="TreeGrafter"/>
</dbReference>
<dbReference type="InterPro" id="IPR036942">
    <property type="entry name" value="Beta-barrel_TonB_sf"/>
</dbReference>
<evidence type="ECO:0000256" key="7">
    <source>
        <dbReference type="ARBA" id="ARBA00022729"/>
    </source>
</evidence>
<evidence type="ECO:0000256" key="2">
    <source>
        <dbReference type="ARBA" id="ARBA00009810"/>
    </source>
</evidence>
<keyword evidence="4 14" id="KW-1134">Transmembrane beta strand</keyword>
<evidence type="ECO:0000256" key="1">
    <source>
        <dbReference type="ARBA" id="ARBA00004571"/>
    </source>
</evidence>
<keyword evidence="19" id="KW-1185">Reference proteome</keyword>
<dbReference type="AlphaFoldDB" id="S3MXP9"/>
<dbReference type="Gene3D" id="2.40.170.20">
    <property type="entry name" value="TonB-dependent receptor, beta-barrel domain"/>
    <property type="match status" value="1"/>
</dbReference>
<dbReference type="EMBL" id="ATGI01000029">
    <property type="protein sequence ID" value="EPF72650.1"/>
    <property type="molecule type" value="Genomic_DNA"/>
</dbReference>
<keyword evidence="10 15" id="KW-0798">TonB box</keyword>
<keyword evidence="8" id="KW-0408">Iron</keyword>
<evidence type="ECO:0008006" key="20">
    <source>
        <dbReference type="Google" id="ProtNLM"/>
    </source>
</evidence>
<evidence type="ECO:0000256" key="5">
    <source>
        <dbReference type="ARBA" id="ARBA00022496"/>
    </source>
</evidence>
<dbReference type="GO" id="GO:0038023">
    <property type="term" value="F:signaling receptor activity"/>
    <property type="evidence" value="ECO:0007669"/>
    <property type="project" value="InterPro"/>
</dbReference>
<evidence type="ECO:0000313" key="18">
    <source>
        <dbReference type="EMBL" id="EPF72650.1"/>
    </source>
</evidence>
<dbReference type="PATRIC" id="fig|421052.3.peg.2095"/>
<keyword evidence="12" id="KW-0675">Receptor</keyword>
<evidence type="ECO:0000256" key="13">
    <source>
        <dbReference type="ARBA" id="ARBA00023237"/>
    </source>
</evidence>
<comment type="similarity">
    <text evidence="2 14 15">Belongs to the TonB-dependent receptor family.</text>
</comment>
<keyword evidence="5" id="KW-0410">Iron transport</keyword>
<evidence type="ECO:0000256" key="10">
    <source>
        <dbReference type="ARBA" id="ARBA00023077"/>
    </source>
</evidence>
<dbReference type="HOGENOM" id="CLU_008287_9_3_6"/>
<evidence type="ECO:0000256" key="15">
    <source>
        <dbReference type="RuleBase" id="RU003357"/>
    </source>
</evidence>
<dbReference type="InterPro" id="IPR000531">
    <property type="entry name" value="Beta-barrel_TonB"/>
</dbReference>
<feature type="domain" description="TonB-dependent receptor plug" evidence="17">
    <location>
        <begin position="84"/>
        <end position="188"/>
    </location>
</feature>
<dbReference type="PANTHER" id="PTHR32552">
    <property type="entry name" value="FERRICHROME IRON RECEPTOR-RELATED"/>
    <property type="match status" value="1"/>
</dbReference>
<dbReference type="PROSITE" id="PS52016">
    <property type="entry name" value="TONB_DEPENDENT_REC_3"/>
    <property type="match status" value="1"/>
</dbReference>
<evidence type="ECO:0000256" key="3">
    <source>
        <dbReference type="ARBA" id="ARBA00022448"/>
    </source>
</evidence>
<comment type="subcellular location">
    <subcellularLocation>
        <location evidence="1 14">Cell outer membrane</location>
        <topology evidence="1 14">Multi-pass membrane protein</topology>
    </subcellularLocation>
</comment>
<dbReference type="STRING" id="632955.GCA_000829675_00435"/>
<dbReference type="Pfam" id="PF00593">
    <property type="entry name" value="TonB_dep_Rec_b-barrel"/>
    <property type="match status" value="1"/>
</dbReference>
<evidence type="ECO:0000313" key="19">
    <source>
        <dbReference type="Proteomes" id="UP000014568"/>
    </source>
</evidence>
<evidence type="ECO:0000259" key="16">
    <source>
        <dbReference type="Pfam" id="PF00593"/>
    </source>
</evidence>
<evidence type="ECO:0000256" key="8">
    <source>
        <dbReference type="ARBA" id="ARBA00023004"/>
    </source>
</evidence>
<organism evidence="18 19">
    <name type="scientific">Acinetobacter rudis CIP 110305</name>
    <dbReference type="NCBI Taxonomy" id="421052"/>
    <lineage>
        <taxon>Bacteria</taxon>
        <taxon>Pseudomonadati</taxon>
        <taxon>Pseudomonadota</taxon>
        <taxon>Gammaproteobacteria</taxon>
        <taxon>Moraxellales</taxon>
        <taxon>Moraxellaceae</taxon>
        <taxon>Acinetobacter</taxon>
    </lineage>
</organism>
<dbReference type="GO" id="GO:0009279">
    <property type="term" value="C:cell outer membrane"/>
    <property type="evidence" value="ECO:0007669"/>
    <property type="project" value="UniProtKB-SubCell"/>
</dbReference>
<evidence type="ECO:0000259" key="17">
    <source>
        <dbReference type="Pfam" id="PF07715"/>
    </source>
</evidence>
<feature type="domain" description="TonB-dependent receptor-like beta-barrel" evidence="16">
    <location>
        <begin position="306"/>
        <end position="707"/>
    </location>
</feature>
<dbReference type="GO" id="GO:0015891">
    <property type="term" value="P:siderophore transport"/>
    <property type="evidence" value="ECO:0007669"/>
    <property type="project" value="InterPro"/>
</dbReference>
<evidence type="ECO:0000256" key="9">
    <source>
        <dbReference type="ARBA" id="ARBA00023065"/>
    </source>
</evidence>
<evidence type="ECO:0000256" key="6">
    <source>
        <dbReference type="ARBA" id="ARBA00022692"/>
    </source>
</evidence>
<dbReference type="Proteomes" id="UP000014568">
    <property type="component" value="Unassembled WGS sequence"/>
</dbReference>
<reference evidence="18 19" key="1">
    <citation type="submission" date="2013-06" db="EMBL/GenBank/DDBJ databases">
        <title>The Genome Sequence of Acinetobacter rudis CIP 110305.</title>
        <authorList>
            <consortium name="The Broad Institute Genome Sequencing Platform"/>
            <consortium name="The Broad Institute Genome Sequencing Center for Infectious Disease"/>
            <person name="Cerqueira G."/>
            <person name="Feldgarden M."/>
            <person name="Courvalin P."/>
            <person name="Perichon B."/>
            <person name="Grillot-Courvalin C."/>
            <person name="Clermont D."/>
            <person name="Rocha E."/>
            <person name="Yoon E.-J."/>
            <person name="Nemec A."/>
            <person name="Young S.K."/>
            <person name="Zeng Q."/>
            <person name="Gargeya S."/>
            <person name="Fitzgerald M."/>
            <person name="Abouelleil A."/>
            <person name="Alvarado L."/>
            <person name="Berlin A.M."/>
            <person name="Chapman S.B."/>
            <person name="Dewar J."/>
            <person name="Goldberg J."/>
            <person name="Griggs A."/>
            <person name="Gujja S."/>
            <person name="Hansen M."/>
            <person name="Howarth C."/>
            <person name="Imamovic A."/>
            <person name="Larimer J."/>
            <person name="McCowan C."/>
            <person name="Murphy C."/>
            <person name="Pearson M."/>
            <person name="Priest M."/>
            <person name="Roberts A."/>
            <person name="Saif S."/>
            <person name="Shea T."/>
            <person name="Sykes S."/>
            <person name="Wortman J."/>
            <person name="Nusbaum C."/>
            <person name="Birren B."/>
        </authorList>
    </citation>
    <scope>NUCLEOTIDE SEQUENCE [LARGE SCALE GENOMIC DNA]</scope>
    <source>
        <strain evidence="18 19">CIP 110305</strain>
    </source>
</reference>
<dbReference type="eggNOG" id="COG4773">
    <property type="taxonomic scope" value="Bacteria"/>
</dbReference>
<dbReference type="Pfam" id="PF07715">
    <property type="entry name" value="Plug"/>
    <property type="match status" value="1"/>
</dbReference>
<evidence type="ECO:0000256" key="11">
    <source>
        <dbReference type="ARBA" id="ARBA00023136"/>
    </source>
</evidence>
<dbReference type="CDD" id="cd01347">
    <property type="entry name" value="ligand_gated_channel"/>
    <property type="match status" value="1"/>
</dbReference>
<keyword evidence="11 14" id="KW-0472">Membrane</keyword>
<dbReference type="SUPFAM" id="SSF56935">
    <property type="entry name" value="Porins"/>
    <property type="match status" value="1"/>
</dbReference>
<dbReference type="InterPro" id="IPR010105">
    <property type="entry name" value="TonB_sidphr_rcpt"/>
</dbReference>
<name>S3MXP9_9GAMM</name>
<gene>
    <name evidence="18" type="ORF">F945_02144</name>
</gene>
<keyword evidence="6 14" id="KW-0812">Transmembrane</keyword>
<sequence>MYFDNDNCYHFIYRLSTDFDKMIFKTSQLTRMLASITLCSLNSGLYADTDAVVLPTIELHANRSDNIGYTIGKTTATNKLDLDVRHTPQSVYAVTSQQIEEQNLNSTDDILTQVPGVNVIRYGQLGAGYTTYYSRGFAIQNIQRDGIPTTSASFGGSDMLGIEDSAIYERVEVIKGSNGLTNGSGQPSASINYVRKRPTEELTGSIKLQAGSWDNYRSQVDISGALSDDGSIRGRAIGVYDQGGSQQDRFDRRNALFYGALDFDLDQNTILSTALSLQQIRLDQATPHGFPFVSHESNRQQVHFGPNDNPAAEWTYSDTDKLNIFLGLEHQFQNGWKGVANYSFTHADNDRVYGVAGSGGITYKGDYVVNKDLTLHAGQMAVTSGRIRNSPDVHSLDLYGNGNFNFLGRQHQLSIGLNGYRIKSDDPKYNRYFSAVQIDGWDGKLARPDMPEVGRNINDEQQYGGFLALDLNLLDPLKLLLGSRVSQWERKVTNNQQKQNGIFTPYIGLVYDINERYSAYTSYTSIFNPSSNEDSMGNYLDPEEGNSFEVGIKANYFDGRLNTSAAYYQMKQDNFAVKDGTIINPNGKQAYTTTNGAEIKGVDISLAGELLPNWNIQAGYSYIDAKNKDGEPLKTDLPEHNIKIFTTYQWNKWTLGGGVNWQSKIYDAGAKGIVAEYNRQPSYALVSLMGRYEVRPDLSLGLNVNNLLDEEYKVNTSNTWGTGRQITGSLSYQF</sequence>
<proteinExistence type="inferred from homology"/>
<protein>
    <recommendedName>
        <fullName evidence="20">Iron complex outermembrane recepter protein</fullName>
    </recommendedName>
</protein>
<dbReference type="InterPro" id="IPR012910">
    <property type="entry name" value="Plug_dom"/>
</dbReference>
<keyword evidence="7" id="KW-0732">Signal</keyword>
<evidence type="ECO:0000256" key="14">
    <source>
        <dbReference type="PROSITE-ProRule" id="PRU01360"/>
    </source>
</evidence>
<evidence type="ECO:0000256" key="12">
    <source>
        <dbReference type="ARBA" id="ARBA00023170"/>
    </source>
</evidence>
<dbReference type="FunFam" id="2.170.130.10:FF:000010">
    <property type="entry name" value="Ferripyoverdine receptor"/>
    <property type="match status" value="1"/>
</dbReference>
<keyword evidence="13 14" id="KW-0998">Cell outer membrane</keyword>